<sequence>MRPFIPLRVGTIYASELCICTVHDDIAAYVRVLKPAQHLRDPVEKRLRHREVLCRCVRIFIACIRGGGFEGEVNGGPVEFGLDAGETEIELDGAGVNVGLDGTGVEADVKPIVSYTKHAPSDGLTGEHSSYGYMFASSS</sequence>
<accession>A0A0C9XCE1</accession>
<dbReference type="EMBL" id="KN838651">
    <property type="protein sequence ID" value="KIJ99218.1"/>
    <property type="molecule type" value="Genomic_DNA"/>
</dbReference>
<name>A0A0C9XCE1_9AGAR</name>
<dbReference type="HOGENOM" id="CLU_1845408_0_0_1"/>
<reference evidence="2" key="2">
    <citation type="submission" date="2015-01" db="EMBL/GenBank/DDBJ databases">
        <title>Evolutionary Origins and Diversification of the Mycorrhizal Mutualists.</title>
        <authorList>
            <consortium name="DOE Joint Genome Institute"/>
            <consortium name="Mycorrhizal Genomics Consortium"/>
            <person name="Kohler A."/>
            <person name="Kuo A."/>
            <person name="Nagy L.G."/>
            <person name="Floudas D."/>
            <person name="Copeland A."/>
            <person name="Barry K.W."/>
            <person name="Cichocki N."/>
            <person name="Veneault-Fourrey C."/>
            <person name="LaButti K."/>
            <person name="Lindquist E.A."/>
            <person name="Lipzen A."/>
            <person name="Lundell T."/>
            <person name="Morin E."/>
            <person name="Murat C."/>
            <person name="Riley R."/>
            <person name="Ohm R."/>
            <person name="Sun H."/>
            <person name="Tunlid A."/>
            <person name="Henrissat B."/>
            <person name="Grigoriev I.V."/>
            <person name="Hibbett D.S."/>
            <person name="Martin F."/>
        </authorList>
    </citation>
    <scope>NUCLEOTIDE SEQUENCE [LARGE SCALE GENOMIC DNA]</scope>
    <source>
        <strain evidence="2">LaAM-08-1</strain>
    </source>
</reference>
<evidence type="ECO:0000313" key="1">
    <source>
        <dbReference type="EMBL" id="KIJ99218.1"/>
    </source>
</evidence>
<reference evidence="1 2" key="1">
    <citation type="submission" date="2014-04" db="EMBL/GenBank/DDBJ databases">
        <authorList>
            <consortium name="DOE Joint Genome Institute"/>
            <person name="Kuo A."/>
            <person name="Kohler A."/>
            <person name="Nagy L.G."/>
            <person name="Floudas D."/>
            <person name="Copeland A."/>
            <person name="Barry K.W."/>
            <person name="Cichocki N."/>
            <person name="Veneault-Fourrey C."/>
            <person name="LaButti K."/>
            <person name="Lindquist E.A."/>
            <person name="Lipzen A."/>
            <person name="Lundell T."/>
            <person name="Morin E."/>
            <person name="Murat C."/>
            <person name="Sun H."/>
            <person name="Tunlid A."/>
            <person name="Henrissat B."/>
            <person name="Grigoriev I.V."/>
            <person name="Hibbett D.S."/>
            <person name="Martin F."/>
            <person name="Nordberg H.P."/>
            <person name="Cantor M.N."/>
            <person name="Hua S.X."/>
        </authorList>
    </citation>
    <scope>NUCLEOTIDE SEQUENCE [LARGE SCALE GENOMIC DNA]</scope>
    <source>
        <strain evidence="1 2">LaAM-08-1</strain>
    </source>
</reference>
<organism evidence="1 2">
    <name type="scientific">Laccaria amethystina LaAM-08-1</name>
    <dbReference type="NCBI Taxonomy" id="1095629"/>
    <lineage>
        <taxon>Eukaryota</taxon>
        <taxon>Fungi</taxon>
        <taxon>Dikarya</taxon>
        <taxon>Basidiomycota</taxon>
        <taxon>Agaricomycotina</taxon>
        <taxon>Agaricomycetes</taxon>
        <taxon>Agaricomycetidae</taxon>
        <taxon>Agaricales</taxon>
        <taxon>Agaricineae</taxon>
        <taxon>Hydnangiaceae</taxon>
        <taxon>Laccaria</taxon>
    </lineage>
</organism>
<gene>
    <name evidence="1" type="ORF">K443DRAFT_8565</name>
</gene>
<dbReference type="Proteomes" id="UP000054477">
    <property type="component" value="Unassembled WGS sequence"/>
</dbReference>
<evidence type="ECO:0000313" key="2">
    <source>
        <dbReference type="Proteomes" id="UP000054477"/>
    </source>
</evidence>
<protein>
    <submittedName>
        <fullName evidence="1">Uncharacterized protein</fullName>
    </submittedName>
</protein>
<proteinExistence type="predicted"/>
<keyword evidence="2" id="KW-1185">Reference proteome</keyword>
<dbReference type="AlphaFoldDB" id="A0A0C9XCE1"/>